<dbReference type="AlphaFoldDB" id="A0A5B7GF22"/>
<dbReference type="Proteomes" id="UP000324222">
    <property type="component" value="Unassembled WGS sequence"/>
</dbReference>
<comment type="caution">
    <text evidence="1">The sequence shown here is derived from an EMBL/GenBank/DDBJ whole genome shotgun (WGS) entry which is preliminary data.</text>
</comment>
<name>A0A5B7GF22_PORTR</name>
<accession>A0A5B7GF22</accession>
<evidence type="ECO:0000313" key="1">
    <source>
        <dbReference type="EMBL" id="MPC55967.1"/>
    </source>
</evidence>
<proteinExistence type="predicted"/>
<dbReference type="EMBL" id="VSRR010013586">
    <property type="protein sequence ID" value="MPC55967.1"/>
    <property type="molecule type" value="Genomic_DNA"/>
</dbReference>
<reference evidence="1 2" key="1">
    <citation type="submission" date="2019-05" db="EMBL/GenBank/DDBJ databases">
        <title>Another draft genome of Portunus trituberculatus and its Hox gene families provides insights of decapod evolution.</title>
        <authorList>
            <person name="Jeong J.-H."/>
            <person name="Song I."/>
            <person name="Kim S."/>
            <person name="Choi T."/>
            <person name="Kim D."/>
            <person name="Ryu S."/>
            <person name="Kim W."/>
        </authorList>
    </citation>
    <scope>NUCLEOTIDE SEQUENCE [LARGE SCALE GENOMIC DNA]</scope>
    <source>
        <tissue evidence="1">Muscle</tissue>
    </source>
</reference>
<evidence type="ECO:0000313" key="2">
    <source>
        <dbReference type="Proteomes" id="UP000324222"/>
    </source>
</evidence>
<keyword evidence="2" id="KW-1185">Reference proteome</keyword>
<protein>
    <submittedName>
        <fullName evidence="1">Uncharacterized protein</fullName>
    </submittedName>
</protein>
<sequence>MDEGKKKALCSEAALVGRHAVSKIKIAVSMKIVVKQIARDATFQQ</sequence>
<organism evidence="1 2">
    <name type="scientific">Portunus trituberculatus</name>
    <name type="common">Swimming crab</name>
    <name type="synonym">Neptunus trituberculatus</name>
    <dbReference type="NCBI Taxonomy" id="210409"/>
    <lineage>
        <taxon>Eukaryota</taxon>
        <taxon>Metazoa</taxon>
        <taxon>Ecdysozoa</taxon>
        <taxon>Arthropoda</taxon>
        <taxon>Crustacea</taxon>
        <taxon>Multicrustacea</taxon>
        <taxon>Malacostraca</taxon>
        <taxon>Eumalacostraca</taxon>
        <taxon>Eucarida</taxon>
        <taxon>Decapoda</taxon>
        <taxon>Pleocyemata</taxon>
        <taxon>Brachyura</taxon>
        <taxon>Eubrachyura</taxon>
        <taxon>Portunoidea</taxon>
        <taxon>Portunidae</taxon>
        <taxon>Portuninae</taxon>
        <taxon>Portunus</taxon>
    </lineage>
</organism>
<gene>
    <name evidence="1" type="ORF">E2C01_049915</name>
</gene>